<dbReference type="InterPro" id="IPR000055">
    <property type="entry name" value="Restrct_endonuc_typeI_TRD"/>
</dbReference>
<evidence type="ECO:0000256" key="2">
    <source>
        <dbReference type="ARBA" id="ARBA00022747"/>
    </source>
</evidence>
<dbReference type="CDD" id="cd17275">
    <property type="entry name" value="RMtype1_S_MjaORF132P-TRD1-CR1_like"/>
    <property type="match status" value="1"/>
</dbReference>
<dbReference type="Gene3D" id="3.90.220.20">
    <property type="entry name" value="DNA methylase specificity domains"/>
    <property type="match status" value="2"/>
</dbReference>
<reference evidence="7" key="1">
    <citation type="journal article" date="2022" name="Int. J. Syst. Evol. Microbiol.">
        <title>Nanobdella aerobiophila gen. nov., sp. nov., a thermoacidophilic, obligate ectosymbiotic archaeon, and proposal of Nanobdellaceae fam. nov., Nanobdellales ord. nov. and Nanobdellia class. nov.</title>
        <authorList>
            <person name="Kato S."/>
            <person name="Ogasawara A."/>
            <person name="Itoh T."/>
            <person name="Sakai H.D."/>
            <person name="Shimizu M."/>
            <person name="Yuki M."/>
            <person name="Kaneko M."/>
            <person name="Takashina T."/>
            <person name="Ohkuma M."/>
        </authorList>
    </citation>
    <scope>NUCLEOTIDE SEQUENCE [LARGE SCALE GENOMIC DNA]</scope>
    <source>
        <strain evidence="7">MJ1</strain>
    </source>
</reference>
<accession>A0A915SYE0</accession>
<evidence type="ECO:0000256" key="3">
    <source>
        <dbReference type="ARBA" id="ARBA00023125"/>
    </source>
</evidence>
<keyword evidence="2" id="KW-0680">Restriction system</keyword>
<feature type="coiled-coil region" evidence="4">
    <location>
        <begin position="178"/>
        <end position="205"/>
    </location>
</feature>
<feature type="domain" description="Type I restriction modification DNA specificity" evidence="5">
    <location>
        <begin position="27"/>
        <end position="194"/>
    </location>
</feature>
<gene>
    <name evidence="6" type="ORF">MJ1_0590</name>
</gene>
<dbReference type="InterPro" id="IPR052021">
    <property type="entry name" value="Type-I_RS_S_subunit"/>
</dbReference>
<comment type="similarity">
    <text evidence="1">Belongs to the type-I restriction system S methylase family.</text>
</comment>
<dbReference type="PANTHER" id="PTHR30408:SF12">
    <property type="entry name" value="TYPE I RESTRICTION ENZYME MJAVIII SPECIFICITY SUBUNIT"/>
    <property type="match status" value="1"/>
</dbReference>
<evidence type="ECO:0000313" key="7">
    <source>
        <dbReference type="Proteomes" id="UP001055553"/>
    </source>
</evidence>
<dbReference type="KEGG" id="naer:MJ1_0590"/>
<name>A0A915SYE0_9ARCH</name>
<dbReference type="EMBL" id="AP019769">
    <property type="protein sequence ID" value="BBL45740.1"/>
    <property type="molecule type" value="Genomic_DNA"/>
</dbReference>
<sequence>MAIKFYKETNFKDLENTSREIGINKIPKEWGVKRLNEVSNIMMGQSPPSSAYNNRGGGLPFIQGSRDFGDMYPSITTFTTICNKKAPKGSILFSVRAPVGDVNIADRELCIGRGIAAIFPTNTLLNSSYLYYYLVYMAPTIKRQSSGTTFESIKKSDLEYLPIPLPPLEEQKSIADVLSTIDREIENINNLIEKTEKLKKNLMNLLLYGKIRIKKENNIYRFYKETNFKDLGNVSIEIGINKIPKEWEVKKLKDIVIKAKMGGTPSRNISEYWNGDIPFIKAQDITKTGKYSYQTEEYITEYGLKNSNAWIIPKDSLLLSAYGSIGFLKINKIPIATNQQIIGIIPKEEIVDIEFLYYWYLYFQPFWNKFIKTTTLPHLTQEIILDSPVPVPPLEEQKSIADVLSTIDRKIDLLKRKKELIIEVKKWFMKKLLTGEIRIKILENDNKQ</sequence>
<keyword evidence="7" id="KW-1185">Reference proteome</keyword>
<evidence type="ECO:0000259" key="5">
    <source>
        <dbReference type="Pfam" id="PF01420"/>
    </source>
</evidence>
<dbReference type="Gene3D" id="1.10.287.1120">
    <property type="entry name" value="Bipartite methylase S protein"/>
    <property type="match status" value="1"/>
</dbReference>
<evidence type="ECO:0000256" key="1">
    <source>
        <dbReference type="ARBA" id="ARBA00010923"/>
    </source>
</evidence>
<dbReference type="InterPro" id="IPR044946">
    <property type="entry name" value="Restrct_endonuc_typeI_TRD_sf"/>
</dbReference>
<keyword evidence="4" id="KW-0175">Coiled coil</keyword>
<dbReference type="PANTHER" id="PTHR30408">
    <property type="entry name" value="TYPE-1 RESTRICTION ENZYME ECOKI SPECIFICITY PROTEIN"/>
    <property type="match status" value="1"/>
</dbReference>
<dbReference type="SUPFAM" id="SSF116734">
    <property type="entry name" value="DNA methylase specificity domain"/>
    <property type="match status" value="2"/>
</dbReference>
<dbReference type="RefSeq" id="WP_258393053.1">
    <property type="nucleotide sequence ID" value="NZ_AP019769.1"/>
</dbReference>
<protein>
    <submittedName>
        <fullName evidence="6">Type I restriction-modification system, specificity subunit S</fullName>
    </submittedName>
</protein>
<dbReference type="REBASE" id="588479">
    <property type="entry name" value="S.NarMJ1ORF592P"/>
</dbReference>
<proteinExistence type="inferred from homology"/>
<organism evidence="6 7">
    <name type="scientific">Nanobdella aerobiophila</name>
    <dbReference type="NCBI Taxonomy" id="2586965"/>
    <lineage>
        <taxon>Archaea</taxon>
        <taxon>Nanobdellota</taxon>
        <taxon>Nanobdellia</taxon>
        <taxon>Nanobdellales</taxon>
        <taxon>Nanobdellaceae</taxon>
        <taxon>Nanobdella</taxon>
    </lineage>
</organism>
<dbReference type="Pfam" id="PF01420">
    <property type="entry name" value="Methylase_S"/>
    <property type="match status" value="2"/>
</dbReference>
<feature type="domain" description="Type I restriction modification DNA specificity" evidence="5">
    <location>
        <begin position="244"/>
        <end position="421"/>
    </location>
</feature>
<dbReference type="GeneID" id="74568535"/>
<dbReference type="GO" id="GO:0009307">
    <property type="term" value="P:DNA restriction-modification system"/>
    <property type="evidence" value="ECO:0007669"/>
    <property type="project" value="UniProtKB-KW"/>
</dbReference>
<dbReference type="AlphaFoldDB" id="A0A915SYE0"/>
<evidence type="ECO:0000313" key="6">
    <source>
        <dbReference type="EMBL" id="BBL45740.1"/>
    </source>
</evidence>
<evidence type="ECO:0000256" key="4">
    <source>
        <dbReference type="SAM" id="Coils"/>
    </source>
</evidence>
<dbReference type="GO" id="GO:0003677">
    <property type="term" value="F:DNA binding"/>
    <property type="evidence" value="ECO:0007669"/>
    <property type="project" value="UniProtKB-KW"/>
</dbReference>
<keyword evidence="3" id="KW-0238">DNA-binding</keyword>
<dbReference type="Proteomes" id="UP001055553">
    <property type="component" value="Chromosome"/>
</dbReference>